<evidence type="ECO:0000256" key="5">
    <source>
        <dbReference type="ARBA" id="ARBA00022833"/>
    </source>
</evidence>
<dbReference type="InterPro" id="IPR050570">
    <property type="entry name" value="Cell_wall_metabolism_enzyme"/>
</dbReference>
<keyword evidence="2" id="KW-0645">Protease</keyword>
<evidence type="ECO:0000256" key="8">
    <source>
        <dbReference type="SAM" id="Phobius"/>
    </source>
</evidence>
<gene>
    <name evidence="10" type="ORF">D1092_00280</name>
    <name evidence="11" type="ORF">MNL13_00235</name>
</gene>
<organism evidence="10 12">
    <name type="scientific">Bartonella krasnovii</name>
    <dbReference type="NCBI Taxonomy" id="2267275"/>
    <lineage>
        <taxon>Bacteria</taxon>
        <taxon>Pseudomonadati</taxon>
        <taxon>Pseudomonadota</taxon>
        <taxon>Alphaproteobacteria</taxon>
        <taxon>Hyphomicrobiales</taxon>
        <taxon>Bartonellaceae</taxon>
        <taxon>Bartonella</taxon>
    </lineage>
</organism>
<reference evidence="12" key="1">
    <citation type="submission" date="2019-07" db="EMBL/GenBank/DDBJ databases">
        <title>Bartonella kosoyii sp. nov. and Bartonella krasnovii sp. nov., two novel members of the Bartonella elizabethae complex sensu lato, isolated from black rats and wild desert rodent-fleas.</title>
        <authorList>
            <person name="Gutierrez R."/>
            <person name="Shalit T."/>
            <person name="Markus B."/>
            <person name="Yuan C."/>
            <person name="Nachum-Biala Y."/>
            <person name="Elad D."/>
            <person name="Harrus S."/>
        </authorList>
    </citation>
    <scope>NUCLEOTIDE SEQUENCE [LARGE SCALE GENOMIC DNA]</scope>
    <source>
        <strain evidence="12">OE 1-1</strain>
    </source>
</reference>
<dbReference type="GO" id="GO:0046872">
    <property type="term" value="F:metal ion binding"/>
    <property type="evidence" value="ECO:0007669"/>
    <property type="project" value="UniProtKB-KW"/>
</dbReference>
<protein>
    <submittedName>
        <fullName evidence="10">Peptidoglycan DD-metalloendopeptidase family protein</fullName>
    </submittedName>
</protein>
<reference evidence="10" key="2">
    <citation type="journal article" date="2020" name="Int. J. Syst. Evol. Microbiol.">
        <title>Bartonella kosoyi sp. nov. and Bartonella krasnovii sp. nov., two novel species closely related to the zoonotic Bartonella elizabethae, isolated from black rats and wild desert rodent-fleas.</title>
        <authorList>
            <person name="Gutierrez R."/>
            <person name="Shalit T."/>
            <person name="Markus B."/>
            <person name="Yuan C."/>
            <person name="Nachum-Biala Y."/>
            <person name="Elad D."/>
            <person name="Harrus S."/>
        </authorList>
    </citation>
    <scope>NUCLEOTIDE SEQUENCE</scope>
    <source>
        <strain evidence="10">OE 1-1</strain>
    </source>
</reference>
<keyword evidence="13" id="KW-1185">Reference proteome</keyword>
<keyword evidence="8" id="KW-1133">Transmembrane helix</keyword>
<dbReference type="RefSeq" id="WP_120121659.1">
    <property type="nucleotide sequence ID" value="NZ_CP031844.2"/>
</dbReference>
<name>A0A5B9CYZ0_9HYPH</name>
<dbReference type="GeneID" id="71060604"/>
<comment type="cofactor">
    <cofactor evidence="1">
        <name>Zn(2+)</name>
        <dbReference type="ChEBI" id="CHEBI:29105"/>
    </cofactor>
</comment>
<evidence type="ECO:0000256" key="7">
    <source>
        <dbReference type="SAM" id="Coils"/>
    </source>
</evidence>
<evidence type="ECO:0000313" key="12">
    <source>
        <dbReference type="Proteomes" id="UP000321311"/>
    </source>
</evidence>
<evidence type="ECO:0000313" key="13">
    <source>
        <dbReference type="Proteomes" id="UP000829580"/>
    </source>
</evidence>
<dbReference type="InterPro" id="IPR011055">
    <property type="entry name" value="Dup_hybrid_motif"/>
</dbReference>
<evidence type="ECO:0000256" key="3">
    <source>
        <dbReference type="ARBA" id="ARBA00022723"/>
    </source>
</evidence>
<dbReference type="PANTHER" id="PTHR21666:SF288">
    <property type="entry name" value="CELL DIVISION PROTEIN YTFB"/>
    <property type="match status" value="1"/>
</dbReference>
<accession>A0A5B9CYZ0</accession>
<evidence type="ECO:0000313" key="11">
    <source>
        <dbReference type="EMBL" id="UNF29252.1"/>
    </source>
</evidence>
<evidence type="ECO:0000256" key="1">
    <source>
        <dbReference type="ARBA" id="ARBA00001947"/>
    </source>
</evidence>
<feature type="coiled-coil region" evidence="7">
    <location>
        <begin position="168"/>
        <end position="258"/>
    </location>
</feature>
<evidence type="ECO:0000256" key="6">
    <source>
        <dbReference type="ARBA" id="ARBA00023049"/>
    </source>
</evidence>
<keyword evidence="4" id="KW-0378">Hydrolase</keyword>
<dbReference type="Pfam" id="PF01551">
    <property type="entry name" value="Peptidase_M23"/>
    <property type="match status" value="1"/>
</dbReference>
<reference evidence="11 13" key="3">
    <citation type="submission" date="2022-02" db="EMBL/GenBank/DDBJ databases">
        <title>Genomic structural plasticity of rodent-associated Bartonella in nature.</title>
        <authorList>
            <person name="Sousa K.C.M."/>
            <person name="Gutierrez R."/>
            <person name="Yahalomi D."/>
            <person name="Shalit T."/>
            <person name="Markus B."/>
            <person name="Nachum-Biala Y."/>
            <person name="Hawlena H."/>
            <person name="Marcos-Hadad E."/>
            <person name="Hazkani-Covo E."/>
            <person name="Neves H.R."/>
            <person name="Covo S."/>
            <person name="Harrus S."/>
        </authorList>
    </citation>
    <scope>NUCLEOTIDE SEQUENCE [LARGE SCALE GENOMIC DNA]</scope>
    <source>
        <strain evidence="11 13">B35_1_2</strain>
    </source>
</reference>
<keyword evidence="8" id="KW-0472">Membrane</keyword>
<feature type="transmembrane region" description="Helical" evidence="8">
    <location>
        <begin position="15"/>
        <end position="36"/>
    </location>
</feature>
<evidence type="ECO:0000259" key="9">
    <source>
        <dbReference type="Pfam" id="PF01551"/>
    </source>
</evidence>
<proteinExistence type="predicted"/>
<dbReference type="PANTHER" id="PTHR21666">
    <property type="entry name" value="PEPTIDASE-RELATED"/>
    <property type="match status" value="1"/>
</dbReference>
<keyword evidence="8" id="KW-0812">Transmembrane</keyword>
<evidence type="ECO:0000313" key="10">
    <source>
        <dbReference type="EMBL" id="QEE11497.1"/>
    </source>
</evidence>
<keyword evidence="5" id="KW-0862">Zinc</keyword>
<dbReference type="Gene3D" id="2.70.70.10">
    <property type="entry name" value="Glucose Permease (Domain IIA)"/>
    <property type="match status" value="1"/>
</dbReference>
<dbReference type="SUPFAM" id="SSF51261">
    <property type="entry name" value="Duplicated hybrid motif"/>
    <property type="match status" value="1"/>
</dbReference>
<dbReference type="EMBL" id="CP093033">
    <property type="protein sequence ID" value="UNF29252.1"/>
    <property type="molecule type" value="Genomic_DNA"/>
</dbReference>
<dbReference type="GO" id="GO:0006508">
    <property type="term" value="P:proteolysis"/>
    <property type="evidence" value="ECO:0007669"/>
    <property type="project" value="UniProtKB-KW"/>
</dbReference>
<evidence type="ECO:0000256" key="4">
    <source>
        <dbReference type="ARBA" id="ARBA00022801"/>
    </source>
</evidence>
<dbReference type="InterPro" id="IPR016047">
    <property type="entry name" value="M23ase_b-sheet_dom"/>
</dbReference>
<feature type="domain" description="M23ase beta-sheet core" evidence="9">
    <location>
        <begin position="310"/>
        <end position="410"/>
    </location>
</feature>
<keyword evidence="3" id="KW-0479">Metal-binding</keyword>
<dbReference type="AlphaFoldDB" id="A0A5B9CYZ0"/>
<dbReference type="Proteomes" id="UP000829580">
    <property type="component" value="Chromosome"/>
</dbReference>
<dbReference type="GO" id="GO:0004222">
    <property type="term" value="F:metalloendopeptidase activity"/>
    <property type="evidence" value="ECO:0007669"/>
    <property type="project" value="TreeGrafter"/>
</dbReference>
<dbReference type="OrthoDB" id="9809144at2"/>
<keyword evidence="7" id="KW-0175">Coiled coil</keyword>
<keyword evidence="6" id="KW-0482">Metalloprotease</keyword>
<dbReference type="Proteomes" id="UP000321311">
    <property type="component" value="Chromosome"/>
</dbReference>
<dbReference type="CDD" id="cd12797">
    <property type="entry name" value="M23_peptidase"/>
    <property type="match status" value="1"/>
</dbReference>
<sequence length="426" mass="48685">MVRQIKELLHRKMQYLYGECVIFVILLLSMFFYFSVSHAEDTMNSTEAHKELGEIRQNISLSRERVVFLMRQVEHLKKDQRVLSDALIKAAQEERKVADDIAEREEKLKKMIGKRVQVYQNLKSRRTEFAEVLAILERMGLNPPPALMIQPEDVLASVRSSVLLGTVIPQMQEKTRDLTEKLKELTNLSNSITTEYTALKTKLQSQAEQRKRLELLLDKKNKLQKKSEKELTEQQQKNIALAKKAQSLEELILELDRQSKLSSDSSIQIRKSLQFLEQSNFESRKGSLLFPVSGKRIRSSHKNSQITRFGETIETESGAIVVAPVDAFVAFAGPFRSYGQLIILNVGNGYHIILTGMSKINVKQGQFVLSGEPLGMMGMQFIANSVALDIGKPSPMLYIEFRKQGKPVNPTPWWQTEKMRRSQNDS</sequence>
<evidence type="ECO:0000256" key="2">
    <source>
        <dbReference type="ARBA" id="ARBA00022670"/>
    </source>
</evidence>
<dbReference type="EMBL" id="CP031844">
    <property type="protein sequence ID" value="QEE11497.1"/>
    <property type="molecule type" value="Genomic_DNA"/>
</dbReference>
<dbReference type="KEGG" id="barn:D1092_00280"/>